<gene>
    <name evidence="1" type="ORF">LAZ67_3002484</name>
</gene>
<evidence type="ECO:0000313" key="2">
    <source>
        <dbReference type="Proteomes" id="UP001235939"/>
    </source>
</evidence>
<dbReference type="InterPro" id="IPR036397">
    <property type="entry name" value="RNaseH_sf"/>
</dbReference>
<name>A0ABY6K7X4_9ARAC</name>
<dbReference type="Gene3D" id="3.30.420.10">
    <property type="entry name" value="Ribonuclease H-like superfamily/Ribonuclease H"/>
    <property type="match status" value="1"/>
</dbReference>
<reference evidence="1 2" key="1">
    <citation type="submission" date="2022-01" db="EMBL/GenBank/DDBJ databases">
        <title>A chromosomal length assembly of Cordylochernes scorpioides.</title>
        <authorList>
            <person name="Zeh D."/>
            <person name="Zeh J."/>
        </authorList>
    </citation>
    <scope>NUCLEOTIDE SEQUENCE [LARGE SCALE GENOMIC DNA]</scope>
    <source>
        <strain evidence="1">IN4F17</strain>
        <tissue evidence="1">Whole Body</tissue>
    </source>
</reference>
<organism evidence="1 2">
    <name type="scientific">Cordylochernes scorpioides</name>
    <dbReference type="NCBI Taxonomy" id="51811"/>
    <lineage>
        <taxon>Eukaryota</taxon>
        <taxon>Metazoa</taxon>
        <taxon>Ecdysozoa</taxon>
        <taxon>Arthropoda</taxon>
        <taxon>Chelicerata</taxon>
        <taxon>Arachnida</taxon>
        <taxon>Pseudoscorpiones</taxon>
        <taxon>Cheliferoidea</taxon>
        <taxon>Chernetidae</taxon>
        <taxon>Cordylochernes</taxon>
    </lineage>
</organism>
<sequence>MPRRKIRAHYEHMSEFERGRAIELNEAGLQRLTEGTQQKGRTEGFSERLSKHRIRLYLPFNVCPAHKCPKYHQQATEKAESKSSQAVTMTTPHTCTPTIFSDESRFLLCPDDRRKHFWRWPGQSVDPGLTFEHQTGPQQDVMAWLALLKNKEGNYESKPGPAALPYPPFRQLLSFSLNLEGVTTPLIFTNGSKSDSGVGAEIIFLSQEHQPVLLWLHPDCTAFQAELLAILWTAQIAETSPAKTAVTIARTVPTTILTGHGHVLADITRMNPGTNPTCIHSLFRRATASRSSSLQLSSIPKT</sequence>
<protein>
    <submittedName>
        <fullName evidence="1">Uncharacterized protein</fullName>
    </submittedName>
</protein>
<dbReference type="Proteomes" id="UP001235939">
    <property type="component" value="Chromosome 03"/>
</dbReference>
<keyword evidence="2" id="KW-1185">Reference proteome</keyword>
<proteinExistence type="predicted"/>
<evidence type="ECO:0000313" key="1">
    <source>
        <dbReference type="EMBL" id="UYV64932.1"/>
    </source>
</evidence>
<accession>A0ABY6K7X4</accession>
<dbReference type="EMBL" id="CP092865">
    <property type="protein sequence ID" value="UYV64932.1"/>
    <property type="molecule type" value="Genomic_DNA"/>
</dbReference>